<keyword evidence="1" id="KW-0805">Transcription regulation</keyword>
<dbReference type="InterPro" id="IPR050204">
    <property type="entry name" value="AraC_XylS_family_regulators"/>
</dbReference>
<keyword evidence="6" id="KW-1185">Reference proteome</keyword>
<evidence type="ECO:0000259" key="4">
    <source>
        <dbReference type="PROSITE" id="PS01124"/>
    </source>
</evidence>
<dbReference type="InterPro" id="IPR009057">
    <property type="entry name" value="Homeodomain-like_sf"/>
</dbReference>
<dbReference type="InterPro" id="IPR018060">
    <property type="entry name" value="HTH_AraC"/>
</dbReference>
<dbReference type="RefSeq" id="WP_186742513.1">
    <property type="nucleotide sequence ID" value="NZ_CP060394.1"/>
</dbReference>
<dbReference type="GO" id="GO:0003700">
    <property type="term" value="F:DNA-binding transcription factor activity"/>
    <property type="evidence" value="ECO:0007669"/>
    <property type="project" value="InterPro"/>
</dbReference>
<accession>A0A7G8BGJ9</accession>
<protein>
    <submittedName>
        <fullName evidence="5">Helix-turn-helix transcriptional regulator</fullName>
    </submittedName>
</protein>
<feature type="domain" description="HTH araC/xylS-type" evidence="4">
    <location>
        <begin position="187"/>
        <end position="285"/>
    </location>
</feature>
<dbReference type="GO" id="GO:0043565">
    <property type="term" value="F:sequence-specific DNA binding"/>
    <property type="evidence" value="ECO:0007669"/>
    <property type="project" value="InterPro"/>
</dbReference>
<dbReference type="PROSITE" id="PS01124">
    <property type="entry name" value="HTH_ARAC_FAMILY_2"/>
    <property type="match status" value="1"/>
</dbReference>
<keyword evidence="2" id="KW-0238">DNA-binding</keyword>
<dbReference type="SMART" id="SM00342">
    <property type="entry name" value="HTH_ARAC"/>
    <property type="match status" value="1"/>
</dbReference>
<name>A0A7G8BGJ9_9BACT</name>
<reference evidence="5 6" key="1">
    <citation type="submission" date="2020-08" db="EMBL/GenBank/DDBJ databases">
        <title>Edaphobacter telluris sp. nov. and Acidobacterium dinghuensis sp. nov., two acidobacteria isolated from forest soil.</title>
        <authorList>
            <person name="Fu J."/>
            <person name="Qiu L."/>
        </authorList>
    </citation>
    <scope>NUCLEOTIDE SEQUENCE [LARGE SCALE GENOMIC DNA]</scope>
    <source>
        <strain evidence="5">4Y35</strain>
    </source>
</reference>
<evidence type="ECO:0000256" key="1">
    <source>
        <dbReference type="ARBA" id="ARBA00023015"/>
    </source>
</evidence>
<dbReference type="Pfam" id="PF12833">
    <property type="entry name" value="HTH_18"/>
    <property type="match status" value="1"/>
</dbReference>
<evidence type="ECO:0000313" key="5">
    <source>
        <dbReference type="EMBL" id="QNI31669.1"/>
    </source>
</evidence>
<organism evidence="5 6">
    <name type="scientific">Alloacidobacterium dinghuense</name>
    <dbReference type="NCBI Taxonomy" id="2763107"/>
    <lineage>
        <taxon>Bacteria</taxon>
        <taxon>Pseudomonadati</taxon>
        <taxon>Acidobacteriota</taxon>
        <taxon>Terriglobia</taxon>
        <taxon>Terriglobales</taxon>
        <taxon>Acidobacteriaceae</taxon>
        <taxon>Alloacidobacterium</taxon>
    </lineage>
</organism>
<dbReference type="EMBL" id="CP060394">
    <property type="protein sequence ID" value="QNI31669.1"/>
    <property type="molecule type" value="Genomic_DNA"/>
</dbReference>
<sequence>MNISRAFTSKTAPLSILPTAKRDFMPVDVAVVEAPRGEWVLPAVNDVRLGLILSDYSAHWHSSKGLLSINVSAGSLSICEFNQPRRMEMQNPANVALVLLQNEILEQALHDSRKQRVELQERHGLQDHNMRHLMEILLYEKRQGFPSGGFFLDSIAAALASHLIHYYSAAAPLISESVGGMAPSTLRRCIALMEARLEGNLRLDELACEAGLSTSHFIRSFRESTGKTPYQFLLDRRVQRAQTLMRDPRTSLTKVAKSSGFANQHHMARIFRCVTGMTPSNYRRSL</sequence>
<dbReference type="Gene3D" id="1.10.10.60">
    <property type="entry name" value="Homeodomain-like"/>
    <property type="match status" value="2"/>
</dbReference>
<dbReference type="SUPFAM" id="SSF46689">
    <property type="entry name" value="Homeodomain-like"/>
    <property type="match status" value="2"/>
</dbReference>
<evidence type="ECO:0000256" key="2">
    <source>
        <dbReference type="ARBA" id="ARBA00023125"/>
    </source>
</evidence>
<proteinExistence type="predicted"/>
<dbReference type="PANTHER" id="PTHR46796">
    <property type="entry name" value="HTH-TYPE TRANSCRIPTIONAL ACTIVATOR RHAS-RELATED"/>
    <property type="match status" value="1"/>
</dbReference>
<dbReference type="AlphaFoldDB" id="A0A7G8BGJ9"/>
<evidence type="ECO:0000256" key="3">
    <source>
        <dbReference type="ARBA" id="ARBA00023163"/>
    </source>
</evidence>
<dbReference type="Proteomes" id="UP000515312">
    <property type="component" value="Chromosome"/>
</dbReference>
<dbReference type="KEGG" id="adin:H7849_21840"/>
<keyword evidence="3" id="KW-0804">Transcription</keyword>
<evidence type="ECO:0000313" key="6">
    <source>
        <dbReference type="Proteomes" id="UP000515312"/>
    </source>
</evidence>
<gene>
    <name evidence="5" type="ORF">H7849_21840</name>
</gene>
<dbReference type="PANTHER" id="PTHR46796:SF6">
    <property type="entry name" value="ARAC SUBFAMILY"/>
    <property type="match status" value="1"/>
</dbReference>